<dbReference type="EMBL" id="CP013355">
    <property type="protein sequence ID" value="AMC10211.1"/>
    <property type="molecule type" value="Genomic_DNA"/>
</dbReference>
<dbReference type="SUPFAM" id="SSF48452">
    <property type="entry name" value="TPR-like"/>
    <property type="match status" value="1"/>
</dbReference>
<accession>A0A109RN45</accession>
<evidence type="ECO:0008006" key="4">
    <source>
        <dbReference type="Google" id="ProtNLM"/>
    </source>
</evidence>
<dbReference type="AlphaFoldDB" id="A0A109RN45"/>
<keyword evidence="1" id="KW-0732">Signal</keyword>
<reference evidence="3" key="1">
    <citation type="submission" date="2015-12" db="EMBL/GenBank/DDBJ databases">
        <title>Complete genome sequence of Lutibacter profundus strain LP1.</title>
        <authorList>
            <person name="Wissuwa J."/>
            <person name="Le Moine Bauer S."/>
            <person name="Stokke R."/>
            <person name="Dahle H."/>
            <person name="Steen I.H."/>
        </authorList>
    </citation>
    <scope>NUCLEOTIDE SEQUENCE [LARGE SCALE GENOMIC DNA]</scope>
    <source>
        <strain evidence="3">LP1</strain>
    </source>
</reference>
<feature type="signal peptide" evidence="1">
    <location>
        <begin position="1"/>
        <end position="20"/>
    </location>
</feature>
<dbReference type="InterPro" id="IPR011990">
    <property type="entry name" value="TPR-like_helical_dom_sf"/>
</dbReference>
<protein>
    <recommendedName>
        <fullName evidence="4">Outer membrane protein beta-barrel domain-containing protein</fullName>
    </recommendedName>
</protein>
<dbReference type="STRING" id="1622118.Lupro_02620"/>
<dbReference type="Proteomes" id="UP000059672">
    <property type="component" value="Chromosome"/>
</dbReference>
<dbReference type="RefSeq" id="WP_068206037.1">
    <property type="nucleotide sequence ID" value="NZ_CP013355.1"/>
</dbReference>
<dbReference type="KEGG" id="lut:Lupro_02620"/>
<reference evidence="2 3" key="2">
    <citation type="journal article" date="2016" name="Int. J. Syst. Evol. Microbiol.">
        <title>Lutibacter profundi sp. nov., isolated from a deep-sea hydrothermal system on the Arctic Mid-Ocean Ridge and emended description of the genus Lutibacter.</title>
        <authorList>
            <person name="Le Moine Bauer S."/>
            <person name="Roalkvam I."/>
            <person name="Steen I.H."/>
            <person name="Dahle H."/>
        </authorList>
    </citation>
    <scope>NUCLEOTIDE SEQUENCE [LARGE SCALE GENOMIC DNA]</scope>
    <source>
        <strain evidence="2 3">LP1</strain>
    </source>
</reference>
<dbReference type="OrthoDB" id="819143at2"/>
<evidence type="ECO:0000313" key="3">
    <source>
        <dbReference type="Proteomes" id="UP000059672"/>
    </source>
</evidence>
<evidence type="ECO:0000313" key="2">
    <source>
        <dbReference type="EMBL" id="AMC10211.1"/>
    </source>
</evidence>
<sequence>MGKQSLLTLILCIVVTTANAQKAPLSFKQVDSTSYALYLKQDWKSLIKLGEKSRAEGIDFYYLKVRMGIAYYKEGKMLRAIKFLEAANKIDSYDVVVQEYLYWAYRFGGLALESRLFYTKISKSLQDKIKLDLPFVTAIDFSVLATNNLDYNKLLETAETSELGDIRYFTENYQLFSLGMSHPLSKKVNFYQRISVLPTASFQQENVSGELVNKAYKGTETRYYANVTVALGNRLYLDTYFNILFGNYDNLNIDNELSGRDPRGGTTTSTSPTVRYSNFVFGGALTKASYYVRNTVNVSVSNLNGYNQFQGGYTLSLYPLGSTLLVPFGAIQYQNENSNSNLVYTGGLTLNTEKMSITGYGNIGDIRNFIANNGAIIYNQTETALSEYGLTLQFYTKSAIVKIGYSFMEMEDNYSNQNQEITSKIFNFNQQNIIAGIIWKF</sequence>
<name>A0A109RN45_9FLAO</name>
<proteinExistence type="predicted"/>
<gene>
    <name evidence="2" type="ORF">Lupro_02620</name>
</gene>
<evidence type="ECO:0000256" key="1">
    <source>
        <dbReference type="SAM" id="SignalP"/>
    </source>
</evidence>
<feature type="chain" id="PRO_5007140372" description="Outer membrane protein beta-barrel domain-containing protein" evidence="1">
    <location>
        <begin position="21"/>
        <end position="441"/>
    </location>
</feature>
<organism evidence="2 3">
    <name type="scientific">Lutibacter profundi</name>
    <dbReference type="NCBI Taxonomy" id="1622118"/>
    <lineage>
        <taxon>Bacteria</taxon>
        <taxon>Pseudomonadati</taxon>
        <taxon>Bacteroidota</taxon>
        <taxon>Flavobacteriia</taxon>
        <taxon>Flavobacteriales</taxon>
        <taxon>Flavobacteriaceae</taxon>
        <taxon>Lutibacter</taxon>
    </lineage>
</organism>
<keyword evidence="3" id="KW-1185">Reference proteome</keyword>